<evidence type="ECO:0000313" key="3">
    <source>
        <dbReference type="Proteomes" id="UP000314983"/>
    </source>
</evidence>
<proteinExistence type="predicted"/>
<dbReference type="GeneTree" id="ENSGT00940000180503"/>
<name>A0AAY5F5U8_ELEEL</name>
<sequence length="158" mass="17376">QQSSKEQQLNPAPWANRAIQGSMCVKKYMGVKGFRRTVQLLVAHHDVSISVEELDEFLQTPETNDADDLHNSENQSAKRQRAHVIPEDLLQGREQGCGLVEGPVVRGEGPGQCALAQRDDEVHTPQEGEDVVDLQVKEVPLEQAILVILDEHAAGRGA</sequence>
<reference evidence="2 3" key="1">
    <citation type="submission" date="2020-05" db="EMBL/GenBank/DDBJ databases">
        <title>Electrophorus electricus (electric eel) genome, fEleEle1, primary haplotype.</title>
        <authorList>
            <person name="Myers G."/>
            <person name="Meyer A."/>
            <person name="Fedrigo O."/>
            <person name="Formenti G."/>
            <person name="Rhie A."/>
            <person name="Tracey A."/>
            <person name="Sims Y."/>
            <person name="Jarvis E.D."/>
        </authorList>
    </citation>
    <scope>NUCLEOTIDE SEQUENCE [LARGE SCALE GENOMIC DNA]</scope>
</reference>
<dbReference type="Proteomes" id="UP000314983">
    <property type="component" value="Chromosome 2"/>
</dbReference>
<evidence type="ECO:0000313" key="2">
    <source>
        <dbReference type="Ensembl" id="ENSEEEP00000064269.1"/>
    </source>
</evidence>
<evidence type="ECO:0000256" key="1">
    <source>
        <dbReference type="SAM" id="MobiDB-lite"/>
    </source>
</evidence>
<dbReference type="Ensembl" id="ENSEEET00000065944.1">
    <property type="protein sequence ID" value="ENSEEEP00000064269.1"/>
    <property type="gene ID" value="ENSEEEG00000027352.1"/>
</dbReference>
<accession>A0AAY5F5U8</accession>
<organism evidence="2 3">
    <name type="scientific">Electrophorus electricus</name>
    <name type="common">Electric eel</name>
    <name type="synonym">Gymnotus electricus</name>
    <dbReference type="NCBI Taxonomy" id="8005"/>
    <lineage>
        <taxon>Eukaryota</taxon>
        <taxon>Metazoa</taxon>
        <taxon>Chordata</taxon>
        <taxon>Craniata</taxon>
        <taxon>Vertebrata</taxon>
        <taxon>Euteleostomi</taxon>
        <taxon>Actinopterygii</taxon>
        <taxon>Neopterygii</taxon>
        <taxon>Teleostei</taxon>
        <taxon>Ostariophysi</taxon>
        <taxon>Gymnotiformes</taxon>
        <taxon>Gymnotoidei</taxon>
        <taxon>Gymnotidae</taxon>
        <taxon>Electrophorus</taxon>
    </lineage>
</organism>
<dbReference type="AlphaFoldDB" id="A0AAY5F5U8"/>
<reference evidence="2" key="2">
    <citation type="submission" date="2025-08" db="UniProtKB">
        <authorList>
            <consortium name="Ensembl"/>
        </authorList>
    </citation>
    <scope>IDENTIFICATION</scope>
</reference>
<reference evidence="2" key="3">
    <citation type="submission" date="2025-09" db="UniProtKB">
        <authorList>
            <consortium name="Ensembl"/>
        </authorList>
    </citation>
    <scope>IDENTIFICATION</scope>
</reference>
<protein>
    <submittedName>
        <fullName evidence="2">Uncharacterized protein</fullName>
    </submittedName>
</protein>
<feature type="region of interest" description="Disordered" evidence="1">
    <location>
        <begin position="61"/>
        <end position="82"/>
    </location>
</feature>
<keyword evidence="3" id="KW-1185">Reference proteome</keyword>